<dbReference type="Proteomes" id="UP000018208">
    <property type="component" value="Unassembled WGS sequence"/>
</dbReference>
<name>V6LXK7_9EUKA</name>
<organism evidence="3">
    <name type="scientific">Spironucleus salmonicida</name>
    <dbReference type="NCBI Taxonomy" id="348837"/>
    <lineage>
        <taxon>Eukaryota</taxon>
        <taxon>Metamonada</taxon>
        <taxon>Diplomonadida</taxon>
        <taxon>Hexamitidae</taxon>
        <taxon>Hexamitinae</taxon>
        <taxon>Spironucleus</taxon>
    </lineage>
</organism>
<reference evidence="3 4" key="1">
    <citation type="journal article" date="2014" name="PLoS Genet.">
        <title>The Genome of Spironucleus salmonicida Highlights a Fish Pathogen Adapted to Fluctuating Environments.</title>
        <authorList>
            <person name="Xu F."/>
            <person name="Jerlstrom-Hultqvist J."/>
            <person name="Einarsson E."/>
            <person name="Astvaldsson A."/>
            <person name="Svard S.G."/>
            <person name="Andersson J.O."/>
        </authorList>
    </citation>
    <scope>NUCLEOTIDE SEQUENCE</scope>
    <source>
        <strain evidence="4">ATCC 50377</strain>
    </source>
</reference>
<sequence length="3536" mass="413651">MSKLPQVQQLDQSLEIQIPMKEFIPPQLKFQQVQEQIILSPKIVQSFDPLPRMRLPINQQFVLPDLPPIIQSQLQFDPSQIAQVPQMQLQIPINQYQNINFDNHHANQQNQNDKDSNQHKNTSLPDPIYPSKRIINIVNYDPMIQVEQKEQQIQSDQQTVLPKSQKKIQLKSEIIQNIDSNIEDENSLNYMIMDAQKQDFEQLGYKENFIDSINIYKQPLISQNMVSVPQINSNSLILPNERNAIIQKKPEEKINNPKSFSPSRNIYSKRNDKLQLDDNIIVDVQKSSNDNSMSQNLYRELPLNIMQHAAQSYEHDNNISNYQQQIQKNQVNDAQILIVNQEIKSLGNQYVQQNLIQQAKQQYPQEQINETSTNKYFLQNEQLKYQEQVIHPKKSVEVQQIFKQQYPCESDHNIINQKFMENMPIMQQQIQLNDYNPQFSSTQLSINQIPHNFQQIGDTQVQNQLLQQQQQSESSITQSLQYSEQQQTKQQLSQQQQQILQQNQQKQQYYHQQSQQQQPSQQLQQQLIQQQQIAQVYRNQQDQQNQQFSNNQQQDDGVIIDDNYQLLYPLNQQQDINQLQEAQFLNLQAVNVYQLKNDENIINTVLSTKKQYKDDKVQISSPSLTNKHDQLQSSVQNLIAEYIFKDSSNQQINDLSIKQNKQYQIEEQYSVSNVTKEVRQNQQEIDTFKMYQGQPYANQDSNYLTQSPSYKHLEADVQNYSKLEKKLLSIDDNTTQMNNFKQDIQHQSIQLQHQNAQIVKDNELKCYNYINLNKIIQQSDCIHNNITSTISRQVDKATKYENGIPNFQISNLVQRVQNNQDQKQEYQSFDIVNADMKLQYQKDRDVEQSSYLSANQIDIVKNTNQYQPNDTISFNYDEFIIIKDGKINSEHNKNDQQLPTFDKQNQNQKLENQQQFISTEITQQQEHQSQYLDQLSSSDINVKNDDPKQNLKNDKYFIQKENYEIQDTISKKKSFAVQYGDNQALKIHCDFNQQQDIVHSPTIKKNLKVQQTNSQVKNVQQQKNKSNENTEVLVIAPIKQKKKNKQTSFNEPDYQYPSIDKKDKKQFYSQEVQEQQDYQNVLSEKYQIINQVSQFAYKKQEQVVSKDLNFNNITFAKQNNNIFTDDSIQFNEFLASKNQQYEIPCEVSSPKQPKQIIQNDSYQIKNVSQIFIKDDKQDLISNATKTDENQIAESYLNNSLDQFYSKKNLSNFIGPNNIITEQISTKNNEIAKQFKLISEDSEQMNKQQVYKKSLIPLGEYNEIQCNNVIVQQYQQQQQQQQEDPVTLFASYLQQYEDEVKIQEDATILQSQCLPEQIQEKNIFLTKESSNHDYKLLNVDQKEYTQEYYHKNSIFYSNSEKNDQQNIQIMYPVTHDIIDQSSEIVSTNLVEMQQQHAQMNTTLFDNKIIKTQQIIQDDIIYPVKNLRMNNQTKGKIESVLNQDALGDSRQILINEIELKNTAINKEIQSKSKIQKGNQVFLIEPISKNVLHQNSQGNDKTGQKSQQHYQQPSSNSEESTDLIDDEQQLFCVTESTTKNTQLQENFNQQVAGNINLENSISDIDVQNIVSEIIEAPNYSTLSNKFYNNTEKKIEIGIQNAKQDNKLLVKNSGDLKYNKFTSQQLNPDTRNNTVFEDVQELYTFNTELNSQVQFQVEMTEKTNFCADQHNQKEFLVNHSKLQTLKQQGRVFQSSEVKKVIKSSDQEENYTDQNIFNETQAPKSNQIGIQHSQTKKNLLKQQSEKDHLVSAEATKIRSQHPTLILPIKNITYQAYTYPDVHYPINEIKNSEQEFNLETLACEKKKNIDNNIDVKQSIAEKIIQKQPQKQMLNEVSKFVRHLNQDNQEQEFDHFAFITKQLQKKLNSDENDEHIIMKEKYQKNSNSKEVESDFSIQNQDIVKQSSYLDDQLADVNNLHRQQSLNNDFNVSVQYLTGKNEQKDYSVNNVMMQQKQLESINDFTINTPIITQAQQQQVQIEQVFTDKYATQKYDDDQSTVQNAQVIFKENKDKENNVAYTQKIINMNDQEVCKQETILFNQTYTKPDLYEQLHVIQDSSQNQQNVDFNFNSTSAVKTNQYQNLTDSSFLVDIQSKNFKKQFSEMIYQQDIPQNEKLQCDDNSNFNQQIYVPHQHQNINSEETRTSNIVKISENYSLPQVQILKEVKQYKSDITSPRWLDTHQLIVHEESKNKIKDVQISNNYSSSSSQIIFEDIKRTKKDSLSFSFIDQTVQHKILAKEQTIHDKIIYSTNKQSQLDIPQCLQVNSNNNNTQEQNYDQIFTVIGSKDLHSQKEQSTQHNELFQEDSQFNQTQDNLEKQYINICTPENKEQKICREQSTITITGKQNNECILTSKPVLSVKQDLTQVSNQKINNTLVETEILPQKIIEIKNQYQNNNSSVQILKLQEQLFKDQLQDPKIMLLSNEQVLQQNEEAKTRRISVFSFNNDINDVKYTKINQSLQQEQQFNTKNITLKVEQSNTNHTCISDRKLFIANQYDNQSSMSENTNFLITDNQYIESSDILLKNKNRLIYHQQNDLFDQNDNSRIRKITNDLSASNSEKQKNKNFSIDNQYVYNDLQSPIHKYKQIQSTSIIENMQTLGDQKSVQIFSEINSNSPQKLSNIIQSKIPNYYQTTESAQAPKVKNKHINLEYTEFHVETPIQDLKISIKNIQNSDQDQKHTRIQNQYEQYNFSDTSSQPSSLNNSLQIQLIQRDFIANQEPQNDLINKVKSHTFKDIQATKSHDLKYQKNRFIVNNNQEFKIGRNFDATHQTLNSKKEILQGNTGGNYNIQNVLTEGQQSKFKETKNNQLIYIQKSVLNEFQDSPIYKSDVNISDNKVTDESIGLNPTSKLQQQTQTLSKINKEQQASTLTQSKHDNKIKEYISESVTTDFYVQDLNDFYDIDKIQSNEVSEYEVMNNSSILVQESIPNKVTEQFLLAKNNVINNIDIQLQEQYSIFQQGPKQIDDSNFTEFSLLPIKANNDKMQDNKMDIQQVGYYKKKQQDVREFYPKKLPLFVPQQQINSYIEPLQQNDFIYNIKENNKQTIDIQQKQDTKSSDISNLSEIMQHENQVKEPSKQIQQGIQVYSKVPQPQIQSDNQQIQHQPQIDNQNIQSVTIQQQNQDIQTSQNALYQEYIKIQDNIENYPFFTTVYEQCGKCKYKNKNDDIHIQKNNIQQPILQSEQQNDNQQLQNSQSANIINVLTYQPKLPNQELQDNICQKIIRDQIPEYENNLAEKQYQDFMDISTIIIPSNEQAQKKEHTSKEEHLENILDFQVNIASVKKIVRQQDNQQIFQKYQDHQDRILNNDKFNFNNNVEKLKLNEQVLVLPRYQRNKEHEKSLYIEEQHLIFKQNLDYTHFSTEKPSSYDTSYYSSNQEIDTVETTTISDEVQENSVSTSLSNIVKHSLESNINDTFPLDNLNETTNSSKQKSSMLNDNQSWYNLINSAQNNTPNDNNMSNGFDDLINDLNKQDMNQSIQKTDKLHKYVSYISDGQVYPDVSSHMLKRDYLNNQSDEHTVGQVIDNYKNLSSSEGQIGYDAAALLLGLM</sequence>
<reference evidence="4" key="2">
    <citation type="submission" date="2020-12" db="EMBL/GenBank/DDBJ databases">
        <title>New Spironucleus salmonicida genome in near-complete chromosomes.</title>
        <authorList>
            <person name="Xu F."/>
            <person name="Kurt Z."/>
            <person name="Jimenez-Gonzalez A."/>
            <person name="Astvaldsson A."/>
            <person name="Andersson J.O."/>
            <person name="Svard S.G."/>
        </authorList>
    </citation>
    <scope>NUCLEOTIDE SEQUENCE</scope>
    <source>
        <strain evidence="4">ATCC 50377</strain>
    </source>
</reference>
<keyword evidence="1" id="KW-0175">Coiled coil</keyword>
<accession>V6LXK7</accession>
<evidence type="ECO:0000256" key="1">
    <source>
        <dbReference type="SAM" id="Coils"/>
    </source>
</evidence>
<dbReference type="EMBL" id="AUWU02000001">
    <property type="protein sequence ID" value="KAH0576718.1"/>
    <property type="molecule type" value="Genomic_DNA"/>
</dbReference>
<feature type="region of interest" description="Disordered" evidence="2">
    <location>
        <begin position="105"/>
        <end position="128"/>
    </location>
</feature>
<gene>
    <name evidence="3" type="ORF">SS50377_10292</name>
    <name evidence="4" type="ORF">SS50377_20064</name>
</gene>
<evidence type="ECO:0000256" key="2">
    <source>
        <dbReference type="SAM" id="MobiDB-lite"/>
    </source>
</evidence>
<keyword evidence="5" id="KW-1185">Reference proteome</keyword>
<evidence type="ECO:0000313" key="4">
    <source>
        <dbReference type="EMBL" id="KAH0576718.1"/>
    </source>
</evidence>
<dbReference type="VEuPathDB" id="GiardiaDB:SS50377_20064"/>
<feature type="compositionally biased region" description="Polar residues" evidence="2">
    <location>
        <begin position="1490"/>
        <end position="1515"/>
    </location>
</feature>
<feature type="region of interest" description="Disordered" evidence="2">
    <location>
        <begin position="1490"/>
        <end position="1519"/>
    </location>
</feature>
<proteinExistence type="predicted"/>
<evidence type="ECO:0000313" key="5">
    <source>
        <dbReference type="Proteomes" id="UP000018208"/>
    </source>
</evidence>
<protein>
    <submittedName>
        <fullName evidence="3">Uncharacterized protein</fullName>
    </submittedName>
</protein>
<feature type="region of interest" description="Disordered" evidence="2">
    <location>
        <begin position="1714"/>
        <end position="1740"/>
    </location>
</feature>
<feature type="compositionally biased region" description="Polar residues" evidence="2">
    <location>
        <begin position="1714"/>
        <end position="1728"/>
    </location>
</feature>
<feature type="coiled-coil region" evidence="1">
    <location>
        <begin position="482"/>
        <end position="540"/>
    </location>
</feature>
<evidence type="ECO:0000313" key="3">
    <source>
        <dbReference type="EMBL" id="EST49367.1"/>
    </source>
</evidence>
<dbReference type="EMBL" id="KI545952">
    <property type="protein sequence ID" value="EST49367.1"/>
    <property type="molecule type" value="Genomic_DNA"/>
</dbReference>